<gene>
    <name evidence="1" type="ORF">HMPREF9372_3709</name>
</gene>
<dbReference type="HOGENOM" id="CLU_3189196_0_0_9"/>
<evidence type="ECO:0000313" key="1">
    <source>
        <dbReference type="EMBL" id="EGQ19313.1"/>
    </source>
</evidence>
<accession>F9DY28</accession>
<name>F9DY28_9BACL</name>
<dbReference type="EMBL" id="AFPZ01000121">
    <property type="protein sequence ID" value="EGQ19313.1"/>
    <property type="molecule type" value="Genomic_DNA"/>
</dbReference>
<evidence type="ECO:0000313" key="2">
    <source>
        <dbReference type="Proteomes" id="UP000005316"/>
    </source>
</evidence>
<sequence>MVFAQGHEAVEKTKHLSKSTEFAMQTRTENGFTFFVKLRDADKRSA</sequence>
<dbReference type="Proteomes" id="UP000005316">
    <property type="component" value="Unassembled WGS sequence"/>
</dbReference>
<reference evidence="1 2" key="1">
    <citation type="submission" date="2011-04" db="EMBL/GenBank/DDBJ databases">
        <authorList>
            <person name="Muzny D."/>
            <person name="Qin X."/>
            <person name="Deng J."/>
            <person name="Jiang H."/>
            <person name="Liu Y."/>
            <person name="Qu J."/>
            <person name="Song X.-Z."/>
            <person name="Zhang L."/>
            <person name="Thornton R."/>
            <person name="Coyle M."/>
            <person name="Francisco L."/>
            <person name="Jackson L."/>
            <person name="Javaid M."/>
            <person name="Korchina V."/>
            <person name="Kovar C."/>
            <person name="Mata R."/>
            <person name="Mathew T."/>
            <person name="Ngo R."/>
            <person name="Nguyen L."/>
            <person name="Nguyen N."/>
            <person name="Okwuonu G."/>
            <person name="Ongeri F."/>
            <person name="Pham C."/>
            <person name="Simmons D."/>
            <person name="Wilczek-Boney K."/>
            <person name="Hale W."/>
            <person name="Jakkamsetti A."/>
            <person name="Pham P."/>
            <person name="Ruth R."/>
            <person name="San Lucas F."/>
            <person name="Warren J."/>
            <person name="Zhang J."/>
            <person name="Zhao Z."/>
            <person name="Zhou C."/>
            <person name="Zhu D."/>
            <person name="Lee S."/>
            <person name="Bess C."/>
            <person name="Blankenburg K."/>
            <person name="Forbes L."/>
            <person name="Fu Q."/>
            <person name="Gubbala S."/>
            <person name="Hirani K."/>
            <person name="Jayaseelan J.C."/>
            <person name="Lara F."/>
            <person name="Munidasa M."/>
            <person name="Palculict T."/>
            <person name="Patil S."/>
            <person name="Pu L.-L."/>
            <person name="Saada N."/>
            <person name="Tang L."/>
            <person name="Weissenberger G."/>
            <person name="Zhu Y."/>
            <person name="Hemphill L."/>
            <person name="Shang Y."/>
            <person name="Youmans B."/>
            <person name="Ayvaz T."/>
            <person name="Ross M."/>
            <person name="Santibanez J."/>
            <person name="Aqrawi P."/>
            <person name="Gross S."/>
            <person name="Joshi V."/>
            <person name="Fowler G."/>
            <person name="Nazareth L."/>
            <person name="Reid J."/>
            <person name="Worley K."/>
            <person name="Petrosino J."/>
            <person name="Highlander S."/>
            <person name="Gibbs R."/>
        </authorList>
    </citation>
    <scope>NUCLEOTIDE SEQUENCE [LARGE SCALE GENOMIC DNA]</scope>
    <source>
        <strain evidence="1 2">2681</strain>
    </source>
</reference>
<organism evidence="1 2">
    <name type="scientific">Sporosarcina newyorkensis 2681</name>
    <dbReference type="NCBI Taxonomy" id="1027292"/>
    <lineage>
        <taxon>Bacteria</taxon>
        <taxon>Bacillati</taxon>
        <taxon>Bacillota</taxon>
        <taxon>Bacilli</taxon>
        <taxon>Bacillales</taxon>
        <taxon>Caryophanaceae</taxon>
        <taxon>Sporosarcina</taxon>
    </lineage>
</organism>
<comment type="caution">
    <text evidence="1">The sequence shown here is derived from an EMBL/GenBank/DDBJ whole genome shotgun (WGS) entry which is preliminary data.</text>
</comment>
<proteinExistence type="predicted"/>
<protein>
    <submittedName>
        <fullName evidence="1">Uncharacterized protein</fullName>
    </submittedName>
</protein>
<dbReference type="AlphaFoldDB" id="F9DY28"/>